<reference evidence="7 8" key="1">
    <citation type="submission" date="2024-10" db="EMBL/GenBank/DDBJ databases">
        <title>The Natural Products Discovery Center: Release of the First 8490 Sequenced Strains for Exploring Actinobacteria Biosynthetic Diversity.</title>
        <authorList>
            <person name="Kalkreuter E."/>
            <person name="Kautsar S.A."/>
            <person name="Yang D."/>
            <person name="Bader C.D."/>
            <person name="Teijaro C.N."/>
            <person name="Fluegel L."/>
            <person name="Davis C.M."/>
            <person name="Simpson J.R."/>
            <person name="Lauterbach L."/>
            <person name="Steele A.D."/>
            <person name="Gui C."/>
            <person name="Meng S."/>
            <person name="Li G."/>
            <person name="Viehrig K."/>
            <person name="Ye F."/>
            <person name="Su P."/>
            <person name="Kiefer A.F."/>
            <person name="Nichols A."/>
            <person name="Cepeda A.J."/>
            <person name="Yan W."/>
            <person name="Fan B."/>
            <person name="Jiang Y."/>
            <person name="Adhikari A."/>
            <person name="Zheng C.-J."/>
            <person name="Schuster L."/>
            <person name="Cowan T.M."/>
            <person name="Smanski M.J."/>
            <person name="Chevrette M.G."/>
            <person name="De Carvalho L.P.S."/>
            <person name="Shen B."/>
        </authorList>
    </citation>
    <scope>NUCLEOTIDE SEQUENCE [LARGE SCALE GENOMIC DNA]</scope>
    <source>
        <strain evidence="7 8">NPDC002593</strain>
    </source>
</reference>
<dbReference type="EC" id="3.4.11.5" evidence="2"/>
<evidence type="ECO:0000256" key="4">
    <source>
        <dbReference type="ARBA" id="ARBA00022801"/>
    </source>
</evidence>
<dbReference type="RefSeq" id="WP_387406198.1">
    <property type="nucleotide sequence ID" value="NZ_JBIAQY010000015.1"/>
</dbReference>
<dbReference type="Proteomes" id="UP001601992">
    <property type="component" value="Unassembled WGS sequence"/>
</dbReference>
<name>A0ABW6S957_9NOCA</name>
<sequence length="129" mass="13497">MTLSSTPRTSSADLGTVPTSIPPIAPYADGLLEVGEGNQVYWCTSDNPAGRPALVVHGGPGSGSSPGPRKSFDPNVFRIVQFDQRGCGRSIWELAKVWPDARLHVIDNSGHTGSPAMGAALARAIARFA</sequence>
<dbReference type="InterPro" id="IPR005944">
    <property type="entry name" value="Pro_iminopeptidase"/>
</dbReference>
<dbReference type="Gene3D" id="3.40.50.1820">
    <property type="entry name" value="alpha/beta hydrolase"/>
    <property type="match status" value="1"/>
</dbReference>
<accession>A0ABW6S957</accession>
<organism evidence="7 8">
    <name type="scientific">Nocardia jiangxiensis</name>
    <dbReference type="NCBI Taxonomy" id="282685"/>
    <lineage>
        <taxon>Bacteria</taxon>
        <taxon>Bacillati</taxon>
        <taxon>Actinomycetota</taxon>
        <taxon>Actinomycetes</taxon>
        <taxon>Mycobacteriales</taxon>
        <taxon>Nocardiaceae</taxon>
        <taxon>Nocardia</taxon>
    </lineage>
</organism>
<keyword evidence="4 7" id="KW-0378">Hydrolase</keyword>
<dbReference type="PRINTS" id="PR00793">
    <property type="entry name" value="PROAMNOPTASE"/>
</dbReference>
<dbReference type="PANTHER" id="PTHR43722">
    <property type="entry name" value="PROLINE IMINOPEPTIDASE"/>
    <property type="match status" value="1"/>
</dbReference>
<evidence type="ECO:0000313" key="7">
    <source>
        <dbReference type="EMBL" id="MFF3572835.1"/>
    </source>
</evidence>
<dbReference type="InterPro" id="IPR029058">
    <property type="entry name" value="AB_hydrolase_fold"/>
</dbReference>
<keyword evidence="8" id="KW-1185">Reference proteome</keyword>
<comment type="caution">
    <text evidence="7">The sequence shown here is derived from an EMBL/GenBank/DDBJ whole genome shotgun (WGS) entry which is preliminary data.</text>
</comment>
<evidence type="ECO:0000256" key="1">
    <source>
        <dbReference type="ARBA" id="ARBA00001585"/>
    </source>
</evidence>
<evidence type="ECO:0000256" key="6">
    <source>
        <dbReference type="SAM" id="MobiDB-lite"/>
    </source>
</evidence>
<protein>
    <recommendedName>
        <fullName evidence="2">prolyl aminopeptidase</fullName>
        <ecNumber evidence="2">3.4.11.5</ecNumber>
    </recommendedName>
    <alternativeName>
        <fullName evidence="5">Prolyl aminopeptidase</fullName>
    </alternativeName>
</protein>
<comment type="catalytic activity">
    <reaction evidence="1">
        <text>Release of N-terminal proline from a peptide.</text>
        <dbReference type="EC" id="3.4.11.5"/>
    </reaction>
</comment>
<dbReference type="PANTHER" id="PTHR43722:SF1">
    <property type="entry name" value="PROLINE IMINOPEPTIDASE"/>
    <property type="match status" value="1"/>
</dbReference>
<feature type="region of interest" description="Disordered" evidence="6">
    <location>
        <begin position="53"/>
        <end position="72"/>
    </location>
</feature>
<keyword evidence="3" id="KW-0963">Cytoplasm</keyword>
<evidence type="ECO:0000256" key="5">
    <source>
        <dbReference type="ARBA" id="ARBA00029605"/>
    </source>
</evidence>
<proteinExistence type="predicted"/>
<gene>
    <name evidence="7" type="ORF">ACFYXQ_34225</name>
</gene>
<dbReference type="SUPFAM" id="SSF53474">
    <property type="entry name" value="alpha/beta-Hydrolases"/>
    <property type="match status" value="1"/>
</dbReference>
<dbReference type="EMBL" id="JBIAQY010000015">
    <property type="protein sequence ID" value="MFF3572835.1"/>
    <property type="molecule type" value="Genomic_DNA"/>
</dbReference>
<dbReference type="GO" id="GO:0016787">
    <property type="term" value="F:hydrolase activity"/>
    <property type="evidence" value="ECO:0007669"/>
    <property type="project" value="UniProtKB-KW"/>
</dbReference>
<evidence type="ECO:0000256" key="3">
    <source>
        <dbReference type="ARBA" id="ARBA00022490"/>
    </source>
</evidence>
<dbReference type="InterPro" id="IPR002410">
    <property type="entry name" value="Peptidase_S33"/>
</dbReference>
<evidence type="ECO:0000256" key="2">
    <source>
        <dbReference type="ARBA" id="ARBA00012568"/>
    </source>
</evidence>
<evidence type="ECO:0000313" key="8">
    <source>
        <dbReference type="Proteomes" id="UP001601992"/>
    </source>
</evidence>